<feature type="region of interest" description="Disordered" evidence="1">
    <location>
        <begin position="194"/>
        <end position="218"/>
    </location>
</feature>
<dbReference type="KEGG" id="bdi:100821259"/>
<sequence length="218" mass="21972">MDDRRRAFAAAPALCFFIFFFTHGVKHTSAGRPLATTTAAPETASMEVPTSSSSSAPAPEGSSPAATWQRGGGDEGKWLPLPVATALAGGLRFPGVLPLPASSSSPSLPWLFPGAGGGGAPPAAGVFAGPGMGMPAGLVPPYVGATRQEQLSVWASLFNPFQVRPRLPAAEASSSTTASTVPAVASGGVQRTTTVDEPAGAQPKWGVFLGTTTQNNNG</sequence>
<gene>
    <name evidence="3" type="primary">LOC100821259</name>
    <name evidence="2" type="ORF">BRADI_4g02090v3</name>
</gene>
<dbReference type="Proteomes" id="UP000008810">
    <property type="component" value="Chromosome 4"/>
</dbReference>
<dbReference type="OrthoDB" id="690778at2759"/>
<keyword evidence="4" id="KW-1185">Reference proteome</keyword>
<reference evidence="3" key="3">
    <citation type="submission" date="2018-08" db="UniProtKB">
        <authorList>
            <consortium name="EnsemblPlants"/>
        </authorList>
    </citation>
    <scope>IDENTIFICATION</scope>
    <source>
        <strain evidence="3">cv. Bd21</strain>
    </source>
</reference>
<dbReference type="Gramene" id="KQJ85863">
    <property type="protein sequence ID" value="KQJ85863"/>
    <property type="gene ID" value="BRADI_4g02090v3"/>
</dbReference>
<proteinExistence type="predicted"/>
<feature type="region of interest" description="Disordered" evidence="1">
    <location>
        <begin position="38"/>
        <end position="74"/>
    </location>
</feature>
<reference evidence="2" key="2">
    <citation type="submission" date="2017-06" db="EMBL/GenBank/DDBJ databases">
        <title>WGS assembly of Brachypodium distachyon.</title>
        <authorList>
            <consortium name="The International Brachypodium Initiative"/>
            <person name="Lucas S."/>
            <person name="Harmon-Smith M."/>
            <person name="Lail K."/>
            <person name="Tice H."/>
            <person name="Grimwood J."/>
            <person name="Bruce D."/>
            <person name="Barry K."/>
            <person name="Shu S."/>
            <person name="Lindquist E."/>
            <person name="Wang M."/>
            <person name="Pitluck S."/>
            <person name="Vogel J.P."/>
            <person name="Garvin D.F."/>
            <person name="Mockler T.C."/>
            <person name="Schmutz J."/>
            <person name="Rokhsar D."/>
            <person name="Bevan M.W."/>
        </authorList>
    </citation>
    <scope>NUCLEOTIDE SEQUENCE</scope>
    <source>
        <strain evidence="2">Bd21</strain>
    </source>
</reference>
<dbReference type="HOGENOM" id="CLU_1216588_0_0_1"/>
<protein>
    <submittedName>
        <fullName evidence="2 3">Uncharacterized protein</fullName>
    </submittedName>
</protein>
<reference evidence="2 3" key="1">
    <citation type="journal article" date="2010" name="Nature">
        <title>Genome sequencing and analysis of the model grass Brachypodium distachyon.</title>
        <authorList>
            <consortium name="International Brachypodium Initiative"/>
        </authorList>
    </citation>
    <scope>NUCLEOTIDE SEQUENCE [LARGE SCALE GENOMIC DNA]</scope>
    <source>
        <strain evidence="2 3">Bd21</strain>
    </source>
</reference>
<dbReference type="eggNOG" id="ENOG502R5YH">
    <property type="taxonomic scope" value="Eukaryota"/>
</dbReference>
<organism evidence="2">
    <name type="scientific">Brachypodium distachyon</name>
    <name type="common">Purple false brome</name>
    <name type="synonym">Trachynia distachya</name>
    <dbReference type="NCBI Taxonomy" id="15368"/>
    <lineage>
        <taxon>Eukaryota</taxon>
        <taxon>Viridiplantae</taxon>
        <taxon>Streptophyta</taxon>
        <taxon>Embryophyta</taxon>
        <taxon>Tracheophyta</taxon>
        <taxon>Spermatophyta</taxon>
        <taxon>Magnoliopsida</taxon>
        <taxon>Liliopsida</taxon>
        <taxon>Poales</taxon>
        <taxon>Poaceae</taxon>
        <taxon>BOP clade</taxon>
        <taxon>Pooideae</taxon>
        <taxon>Stipodae</taxon>
        <taxon>Brachypodieae</taxon>
        <taxon>Brachypodium</taxon>
    </lineage>
</organism>
<name>I1IGK3_BRADI</name>
<dbReference type="GeneID" id="100821259"/>
<dbReference type="EMBL" id="CM000883">
    <property type="protein sequence ID" value="KQJ85863.1"/>
    <property type="molecule type" value="Genomic_DNA"/>
</dbReference>
<evidence type="ECO:0000313" key="3">
    <source>
        <dbReference type="EnsemblPlants" id="KQJ85863"/>
    </source>
</evidence>
<feature type="compositionally biased region" description="Low complexity" evidence="1">
    <location>
        <begin position="38"/>
        <end position="66"/>
    </location>
</feature>
<dbReference type="OMA" id="IFFFTHG"/>
<evidence type="ECO:0000256" key="1">
    <source>
        <dbReference type="SAM" id="MobiDB-lite"/>
    </source>
</evidence>
<dbReference type="AlphaFoldDB" id="I1IGK3"/>
<accession>I1IGK3</accession>
<dbReference type="EnsemblPlants" id="KQJ85863">
    <property type="protein sequence ID" value="KQJ85863"/>
    <property type="gene ID" value="BRADI_4g02090v3"/>
</dbReference>
<dbReference type="RefSeq" id="XP_003579157.2">
    <property type="nucleotide sequence ID" value="XM_003579109.3"/>
</dbReference>
<dbReference type="FunCoup" id="I1IGK3">
    <property type="interactions" value="589"/>
</dbReference>
<evidence type="ECO:0000313" key="2">
    <source>
        <dbReference type="EMBL" id="KQJ85863.1"/>
    </source>
</evidence>
<evidence type="ECO:0000313" key="4">
    <source>
        <dbReference type="Proteomes" id="UP000008810"/>
    </source>
</evidence>